<evidence type="ECO:0000256" key="4">
    <source>
        <dbReference type="ARBA" id="ARBA00022801"/>
    </source>
</evidence>
<dbReference type="InterPro" id="IPR035105">
    <property type="entry name" value="Deoxycytidylate_deaminase_dom"/>
</dbReference>
<dbReference type="AlphaFoldDB" id="A0A2M7H4M4"/>
<dbReference type="CDD" id="cd01286">
    <property type="entry name" value="deoxycytidylate_deaminase"/>
    <property type="match status" value="1"/>
</dbReference>
<dbReference type="GO" id="GO:0004132">
    <property type="term" value="F:dCMP deaminase activity"/>
    <property type="evidence" value="ECO:0007669"/>
    <property type="project" value="TreeGrafter"/>
</dbReference>
<proteinExistence type="inferred from homology"/>
<feature type="domain" description="CMP/dCMP-type deaminase" evidence="6">
    <location>
        <begin position="9"/>
        <end position="140"/>
    </location>
</feature>
<evidence type="ECO:0000256" key="1">
    <source>
        <dbReference type="ARBA" id="ARBA00001947"/>
    </source>
</evidence>
<evidence type="ECO:0000256" key="3">
    <source>
        <dbReference type="ARBA" id="ARBA00022723"/>
    </source>
</evidence>
<keyword evidence="5" id="KW-0862">Zinc</keyword>
<keyword evidence="3" id="KW-0479">Metal-binding</keyword>
<gene>
    <name evidence="7" type="ORF">COW24_01770</name>
</gene>
<name>A0A2M7H4M4_9BACT</name>
<keyword evidence="4" id="KW-0378">Hydrolase</keyword>
<dbReference type="InterPro" id="IPR016192">
    <property type="entry name" value="APOBEC/CMP_deaminase_Zn-bd"/>
</dbReference>
<evidence type="ECO:0000313" key="7">
    <source>
        <dbReference type="EMBL" id="PIW37169.1"/>
    </source>
</evidence>
<comment type="similarity">
    <text evidence="2">Belongs to the cytidine and deoxycytidylate deaminase family.</text>
</comment>
<dbReference type="InterPro" id="IPR015517">
    <property type="entry name" value="dCMP_deaminase-rel"/>
</dbReference>
<dbReference type="GO" id="GO:0008270">
    <property type="term" value="F:zinc ion binding"/>
    <property type="evidence" value="ECO:0007669"/>
    <property type="project" value="InterPro"/>
</dbReference>
<dbReference type="PROSITE" id="PS00903">
    <property type="entry name" value="CYT_DCMP_DEAMINASES_1"/>
    <property type="match status" value="1"/>
</dbReference>
<dbReference type="GO" id="GO:0005737">
    <property type="term" value="C:cytoplasm"/>
    <property type="evidence" value="ECO:0007669"/>
    <property type="project" value="TreeGrafter"/>
</dbReference>
<evidence type="ECO:0000256" key="2">
    <source>
        <dbReference type="ARBA" id="ARBA00006576"/>
    </source>
</evidence>
<dbReference type="Pfam" id="PF00383">
    <property type="entry name" value="dCMP_cyt_deam_1"/>
    <property type="match status" value="1"/>
</dbReference>
<dbReference type="EMBL" id="PFGC01000020">
    <property type="protein sequence ID" value="PIW37169.1"/>
    <property type="molecule type" value="Genomic_DNA"/>
</dbReference>
<evidence type="ECO:0000259" key="6">
    <source>
        <dbReference type="PROSITE" id="PS51747"/>
    </source>
</evidence>
<dbReference type="PANTHER" id="PTHR11086:SF18">
    <property type="entry name" value="DEOXYCYTIDYLATE DEAMINASE"/>
    <property type="match status" value="1"/>
</dbReference>
<accession>A0A2M7H4M4</accession>
<dbReference type="Proteomes" id="UP000230292">
    <property type="component" value="Unassembled WGS sequence"/>
</dbReference>
<protein>
    <submittedName>
        <fullName evidence="7">dCMP deaminase</fullName>
    </submittedName>
</protein>
<reference evidence="7 8" key="1">
    <citation type="submission" date="2017-09" db="EMBL/GenBank/DDBJ databases">
        <title>Depth-based differentiation of microbial function through sediment-hosted aquifers and enrichment of novel symbionts in the deep terrestrial subsurface.</title>
        <authorList>
            <person name="Probst A.J."/>
            <person name="Ladd B."/>
            <person name="Jarett J.K."/>
            <person name="Geller-Mcgrath D.E."/>
            <person name="Sieber C.M."/>
            <person name="Emerson J.B."/>
            <person name="Anantharaman K."/>
            <person name="Thomas B.C."/>
            <person name="Malmstrom R."/>
            <person name="Stieglmeier M."/>
            <person name="Klingl A."/>
            <person name="Woyke T."/>
            <person name="Ryan C.M."/>
            <person name="Banfield J.F."/>
        </authorList>
    </citation>
    <scope>NUCLEOTIDE SEQUENCE [LARGE SCALE GENOMIC DNA]</scope>
    <source>
        <strain evidence="7">CG15_BIG_FIL_POST_REV_8_21_14_020_45_12</strain>
    </source>
</reference>
<dbReference type="InterPro" id="IPR002125">
    <property type="entry name" value="CMP_dCMP_dom"/>
</dbReference>
<dbReference type="PANTHER" id="PTHR11086">
    <property type="entry name" value="DEOXYCYTIDYLATE DEAMINASE-RELATED"/>
    <property type="match status" value="1"/>
</dbReference>
<dbReference type="SUPFAM" id="SSF53927">
    <property type="entry name" value="Cytidine deaminase-like"/>
    <property type="match status" value="1"/>
</dbReference>
<dbReference type="InterPro" id="IPR016193">
    <property type="entry name" value="Cytidine_deaminase-like"/>
</dbReference>
<dbReference type="Gene3D" id="3.40.140.10">
    <property type="entry name" value="Cytidine Deaminase, domain 2"/>
    <property type="match status" value="1"/>
</dbReference>
<dbReference type="PROSITE" id="PS51747">
    <property type="entry name" value="CYT_DCMP_DEAMINASES_2"/>
    <property type="match status" value="1"/>
</dbReference>
<organism evidence="7 8">
    <name type="scientific">Candidatus Kerfeldbacteria bacterium CG15_BIG_FIL_POST_REV_8_21_14_020_45_12</name>
    <dbReference type="NCBI Taxonomy" id="2014247"/>
    <lineage>
        <taxon>Bacteria</taxon>
        <taxon>Candidatus Kerfeldiibacteriota</taxon>
    </lineage>
</organism>
<sequence length="177" mass="19296">METSAVRPSWDDYFMAIARIVATRASCDRLHAGAVLVNNNRIVSTGYNGSPPGLEQCDESGHLLEDGHCVRTIHGEHNALLQAAIIGGASTKGSTLYSLYSPCIHCAKYIIAAGITRVVIGKIYRNSDIQAYLAEAGIESTVYSSAPEWNTYISQLFQQEIAHREAPRVKLNNDDTV</sequence>
<evidence type="ECO:0000256" key="5">
    <source>
        <dbReference type="ARBA" id="ARBA00022833"/>
    </source>
</evidence>
<comment type="cofactor">
    <cofactor evidence="1">
        <name>Zn(2+)</name>
        <dbReference type="ChEBI" id="CHEBI:29105"/>
    </cofactor>
</comment>
<evidence type="ECO:0000313" key="8">
    <source>
        <dbReference type="Proteomes" id="UP000230292"/>
    </source>
</evidence>
<comment type="caution">
    <text evidence="7">The sequence shown here is derived from an EMBL/GenBank/DDBJ whole genome shotgun (WGS) entry which is preliminary data.</text>
</comment>